<proteinExistence type="predicted"/>
<dbReference type="EMBL" id="LR796209">
    <property type="protein sequence ID" value="CAB4126701.1"/>
    <property type="molecule type" value="Genomic_DNA"/>
</dbReference>
<sequence>MNDTTQILHNYLCDLVGLPYNATNFVIRETIRERGRHAVMASSVDSCLLYAAHTDQCDAPLNAISWCARACGYAGVGPALAWRDLEKDCESAIFAKRHVDKLGRSVTVSA</sequence>
<name>A0A6J5KXC5_9CAUD</name>
<reference evidence="1" key="1">
    <citation type="submission" date="2020-04" db="EMBL/GenBank/DDBJ databases">
        <authorList>
            <person name="Chiriac C."/>
            <person name="Salcher M."/>
            <person name="Ghai R."/>
            <person name="Kavagutti S V."/>
        </authorList>
    </citation>
    <scope>NUCLEOTIDE SEQUENCE</scope>
</reference>
<evidence type="ECO:0000313" key="1">
    <source>
        <dbReference type="EMBL" id="CAB4126701.1"/>
    </source>
</evidence>
<accession>A0A6J5KXC5</accession>
<protein>
    <submittedName>
        <fullName evidence="1">Uncharacterized protein</fullName>
    </submittedName>
</protein>
<organism evidence="1">
    <name type="scientific">uncultured Caudovirales phage</name>
    <dbReference type="NCBI Taxonomy" id="2100421"/>
    <lineage>
        <taxon>Viruses</taxon>
        <taxon>Duplodnaviria</taxon>
        <taxon>Heunggongvirae</taxon>
        <taxon>Uroviricota</taxon>
        <taxon>Caudoviricetes</taxon>
        <taxon>Peduoviridae</taxon>
        <taxon>Maltschvirus</taxon>
        <taxon>Maltschvirus maltsch</taxon>
    </lineage>
</organism>
<gene>
    <name evidence="1" type="ORF">UFOVP75_25</name>
</gene>